<dbReference type="Proteomes" id="UP001162131">
    <property type="component" value="Unassembled WGS sequence"/>
</dbReference>
<dbReference type="AlphaFoldDB" id="A0AAU9JAN6"/>
<keyword evidence="3" id="KW-1185">Reference proteome</keyword>
<name>A0AAU9JAN6_9CILI</name>
<sequence length="402" mass="47576">MNIANISLYDRGILAKLKKQEMIETVSKEKNAKEIEEIRNAPKINARSKWIIKNRVLNKGQDDNDFWSYDSPKKSENISYQPTQDSYNSKKSYTPDGYQSPIGAWEERVKQYFDTKNQVPFEPQHIPQINETSRSMCPITDEKVENRLLRIHKEKIEKIETIRKDCIEEIPSFSPKINKWNMPRPENTSDYLYYSGINHKIRKEKAIETIHERSHSFKPTINNNANELAYNWRNRLIKIPENTNEEESKVSKRLNNEEFGNFIERNYEKPLKKSKWKIDKINKWMKPRKSWDVNLYEKGIKSILEKDEKVKARQEEKNKAEISECTFQPQLTPRSKTPPLSIINKISPKKEGYRRKLKACEWIKYWDKSGNKTTLALIGTENKDILKELEELESRVFLSLSS</sequence>
<gene>
    <name evidence="2" type="ORF">BSTOLATCC_MIC27600</name>
</gene>
<comment type="caution">
    <text evidence="2">The sequence shown here is derived from an EMBL/GenBank/DDBJ whole genome shotgun (WGS) entry which is preliminary data.</text>
</comment>
<organism evidence="2 3">
    <name type="scientific">Blepharisma stoltei</name>
    <dbReference type="NCBI Taxonomy" id="1481888"/>
    <lineage>
        <taxon>Eukaryota</taxon>
        <taxon>Sar</taxon>
        <taxon>Alveolata</taxon>
        <taxon>Ciliophora</taxon>
        <taxon>Postciliodesmatophora</taxon>
        <taxon>Heterotrichea</taxon>
        <taxon>Heterotrichida</taxon>
        <taxon>Blepharismidae</taxon>
        <taxon>Blepharisma</taxon>
    </lineage>
</organism>
<dbReference type="EMBL" id="CAJZBQ010000027">
    <property type="protein sequence ID" value="CAG9321028.1"/>
    <property type="molecule type" value="Genomic_DNA"/>
</dbReference>
<evidence type="ECO:0000313" key="2">
    <source>
        <dbReference type="EMBL" id="CAG9321028.1"/>
    </source>
</evidence>
<protein>
    <submittedName>
        <fullName evidence="2">Uncharacterized protein</fullName>
    </submittedName>
</protein>
<accession>A0AAU9JAN6</accession>
<feature type="compositionally biased region" description="Polar residues" evidence="1">
    <location>
        <begin position="77"/>
        <end position="92"/>
    </location>
</feature>
<evidence type="ECO:0000313" key="3">
    <source>
        <dbReference type="Proteomes" id="UP001162131"/>
    </source>
</evidence>
<feature type="region of interest" description="Disordered" evidence="1">
    <location>
        <begin position="63"/>
        <end position="95"/>
    </location>
</feature>
<evidence type="ECO:0000256" key="1">
    <source>
        <dbReference type="SAM" id="MobiDB-lite"/>
    </source>
</evidence>
<proteinExistence type="predicted"/>
<reference evidence="2" key="1">
    <citation type="submission" date="2021-09" db="EMBL/GenBank/DDBJ databases">
        <authorList>
            <consortium name="AG Swart"/>
            <person name="Singh M."/>
            <person name="Singh A."/>
            <person name="Seah K."/>
            <person name="Emmerich C."/>
        </authorList>
    </citation>
    <scope>NUCLEOTIDE SEQUENCE</scope>
    <source>
        <strain evidence="2">ATCC30299</strain>
    </source>
</reference>